<keyword evidence="2" id="KW-1185">Reference proteome</keyword>
<reference evidence="1" key="1">
    <citation type="submission" date="2023-02" db="EMBL/GenBank/DDBJ databases">
        <title>Genome of toxic invasive species Heracleum sosnowskyi carries increased number of genes despite the absence of recent whole-genome duplications.</title>
        <authorList>
            <person name="Schelkunov M."/>
            <person name="Shtratnikova V."/>
            <person name="Makarenko M."/>
            <person name="Klepikova A."/>
            <person name="Omelchenko D."/>
            <person name="Novikova G."/>
            <person name="Obukhova E."/>
            <person name="Bogdanov V."/>
            <person name="Penin A."/>
            <person name="Logacheva M."/>
        </authorList>
    </citation>
    <scope>NUCLEOTIDE SEQUENCE</scope>
    <source>
        <strain evidence="1">Hsosn_3</strain>
        <tissue evidence="1">Leaf</tissue>
    </source>
</reference>
<evidence type="ECO:0000313" key="2">
    <source>
        <dbReference type="Proteomes" id="UP001237642"/>
    </source>
</evidence>
<gene>
    <name evidence="1" type="ORF">POM88_040987</name>
</gene>
<dbReference type="EMBL" id="JAUIZM010000009">
    <property type="protein sequence ID" value="KAK1365426.1"/>
    <property type="molecule type" value="Genomic_DNA"/>
</dbReference>
<dbReference type="AlphaFoldDB" id="A0AAD8HF72"/>
<accession>A0AAD8HF72</accession>
<protein>
    <submittedName>
        <fullName evidence="1">Uncharacterized protein</fullName>
    </submittedName>
</protein>
<proteinExistence type="predicted"/>
<organism evidence="1 2">
    <name type="scientific">Heracleum sosnowskyi</name>
    <dbReference type="NCBI Taxonomy" id="360622"/>
    <lineage>
        <taxon>Eukaryota</taxon>
        <taxon>Viridiplantae</taxon>
        <taxon>Streptophyta</taxon>
        <taxon>Embryophyta</taxon>
        <taxon>Tracheophyta</taxon>
        <taxon>Spermatophyta</taxon>
        <taxon>Magnoliopsida</taxon>
        <taxon>eudicotyledons</taxon>
        <taxon>Gunneridae</taxon>
        <taxon>Pentapetalae</taxon>
        <taxon>asterids</taxon>
        <taxon>campanulids</taxon>
        <taxon>Apiales</taxon>
        <taxon>Apiaceae</taxon>
        <taxon>Apioideae</taxon>
        <taxon>apioid superclade</taxon>
        <taxon>Tordylieae</taxon>
        <taxon>Tordyliinae</taxon>
        <taxon>Heracleum</taxon>
    </lineage>
</organism>
<evidence type="ECO:0000313" key="1">
    <source>
        <dbReference type="EMBL" id="KAK1365426.1"/>
    </source>
</evidence>
<dbReference type="Proteomes" id="UP001237642">
    <property type="component" value="Unassembled WGS sequence"/>
</dbReference>
<comment type="caution">
    <text evidence="1">The sequence shown here is derived from an EMBL/GenBank/DDBJ whole genome shotgun (WGS) entry which is preliminary data.</text>
</comment>
<sequence length="165" mass="18852">MDLVTLNPLCSRYPHQSTLGKQFPVPSLDTIDGLRYGTHCVKIKVRLIRVWDSVSLRTHYEMMTNFILIDEKEKLCWAVTDVAHRARILSLAEKIKREASKFDKAVATKRIDNFQFLFDIVQSKDLKGDGLATASNRTLSKVRCSCSHRVLLYASTACNTSWLFL</sequence>
<reference evidence="1" key="2">
    <citation type="submission" date="2023-05" db="EMBL/GenBank/DDBJ databases">
        <authorList>
            <person name="Schelkunov M.I."/>
        </authorList>
    </citation>
    <scope>NUCLEOTIDE SEQUENCE</scope>
    <source>
        <strain evidence="1">Hsosn_3</strain>
        <tissue evidence="1">Leaf</tissue>
    </source>
</reference>
<name>A0AAD8HF72_9APIA</name>